<gene>
    <name evidence="3" type="ORF">Adu01nite_58180</name>
</gene>
<dbReference type="RefSeq" id="WP_239132767.1">
    <property type="nucleotide sequence ID" value="NZ_BAAATX010000011.1"/>
</dbReference>
<feature type="domain" description="Aminoglycoside phosphotransferase" evidence="2">
    <location>
        <begin position="37"/>
        <end position="252"/>
    </location>
</feature>
<proteinExistence type="inferred from homology"/>
<accession>A0ABQ3Z3Q6</accession>
<name>A0ABQ3Z3Q6_9ACTN</name>
<organism evidence="3 4">
    <name type="scientific">Paractinoplanes durhamensis</name>
    <dbReference type="NCBI Taxonomy" id="113563"/>
    <lineage>
        <taxon>Bacteria</taxon>
        <taxon>Bacillati</taxon>
        <taxon>Actinomycetota</taxon>
        <taxon>Actinomycetes</taxon>
        <taxon>Micromonosporales</taxon>
        <taxon>Micromonosporaceae</taxon>
        <taxon>Paractinoplanes</taxon>
    </lineage>
</organism>
<dbReference type="InterPro" id="IPR002575">
    <property type="entry name" value="Aminoglycoside_PTrfase"/>
</dbReference>
<keyword evidence="4" id="KW-1185">Reference proteome</keyword>
<dbReference type="Gene3D" id="3.90.1200.10">
    <property type="match status" value="1"/>
</dbReference>
<dbReference type="SUPFAM" id="SSF56112">
    <property type="entry name" value="Protein kinase-like (PK-like)"/>
    <property type="match status" value="1"/>
</dbReference>
<dbReference type="EMBL" id="BOML01000046">
    <property type="protein sequence ID" value="GIE04468.1"/>
    <property type="molecule type" value="Genomic_DNA"/>
</dbReference>
<dbReference type="InterPro" id="IPR050249">
    <property type="entry name" value="Pseudomonas-type_ThrB"/>
</dbReference>
<protein>
    <recommendedName>
        <fullName evidence="2">Aminoglycoside phosphotransferase domain-containing protein</fullName>
    </recommendedName>
</protein>
<dbReference type="Proteomes" id="UP000637628">
    <property type="component" value="Unassembled WGS sequence"/>
</dbReference>
<evidence type="ECO:0000313" key="3">
    <source>
        <dbReference type="EMBL" id="GIE04468.1"/>
    </source>
</evidence>
<dbReference type="Pfam" id="PF01636">
    <property type="entry name" value="APH"/>
    <property type="match status" value="1"/>
</dbReference>
<evidence type="ECO:0000313" key="4">
    <source>
        <dbReference type="Proteomes" id="UP000637628"/>
    </source>
</evidence>
<dbReference type="PANTHER" id="PTHR21064">
    <property type="entry name" value="AMINOGLYCOSIDE PHOSPHOTRANSFERASE DOMAIN-CONTAINING PROTEIN-RELATED"/>
    <property type="match status" value="1"/>
</dbReference>
<comment type="similarity">
    <text evidence="1">Belongs to the pseudomonas-type ThrB family.</text>
</comment>
<dbReference type="PANTHER" id="PTHR21064:SF6">
    <property type="entry name" value="AMINOGLYCOSIDE PHOSPHOTRANSFERASE DOMAIN-CONTAINING PROTEIN"/>
    <property type="match status" value="1"/>
</dbReference>
<evidence type="ECO:0000259" key="2">
    <source>
        <dbReference type="Pfam" id="PF01636"/>
    </source>
</evidence>
<reference evidence="3 4" key="1">
    <citation type="submission" date="2021-01" db="EMBL/GenBank/DDBJ databases">
        <title>Whole genome shotgun sequence of Actinoplanes durhamensis NBRC 14914.</title>
        <authorList>
            <person name="Komaki H."/>
            <person name="Tamura T."/>
        </authorList>
    </citation>
    <scope>NUCLEOTIDE SEQUENCE [LARGE SCALE GENOMIC DNA]</scope>
    <source>
        <strain evidence="3 4">NBRC 14914</strain>
    </source>
</reference>
<evidence type="ECO:0000256" key="1">
    <source>
        <dbReference type="ARBA" id="ARBA00038240"/>
    </source>
</evidence>
<dbReference type="InterPro" id="IPR011009">
    <property type="entry name" value="Kinase-like_dom_sf"/>
</dbReference>
<sequence>MPDDEPSPSTPRPSTQDLATEVLSTLRDQWHLQPSEIVALPDQLHSRGWEVTAGPGRYICRLAEPGARQPVEAGLIAAEHLRVRDIEAGEPVRTLAGGLTAQTRAGSLALLRRVPGRRLNGGDPIDQQWWGDRLGVVHKALQHFHHPGLRPWQPLDPAAAHLSAEPWLRGAVADAVGAATRLTVTDRLTYGVLHGDPSPASFVVDPGTGRAGLLDCGASGVGPLVYDVAAAVGYAGGADRATDLIDGYVAAGPVRRDELEAALPVLMRLRMAVFADRAARRGDERRLHCAREALESNLG</sequence>
<comment type="caution">
    <text evidence="3">The sequence shown here is derived from an EMBL/GenBank/DDBJ whole genome shotgun (WGS) entry which is preliminary data.</text>
</comment>